<dbReference type="AlphaFoldDB" id="A0A2Z2HV99"/>
<proteinExistence type="predicted"/>
<dbReference type="GO" id="GO:0005886">
    <property type="term" value="C:plasma membrane"/>
    <property type="evidence" value="ECO:0007669"/>
    <property type="project" value="UniProtKB-SubCell"/>
</dbReference>
<dbReference type="EMBL" id="CP019893">
    <property type="protein sequence ID" value="ARS88964.1"/>
    <property type="molecule type" value="Genomic_DNA"/>
</dbReference>
<dbReference type="OrthoDB" id="141855at2157"/>
<dbReference type="NCBIfam" id="NF004704">
    <property type="entry name" value="PRK06041.1-2"/>
    <property type="match status" value="1"/>
</dbReference>
<feature type="transmembrane region" description="Helical" evidence="6">
    <location>
        <begin position="237"/>
        <end position="261"/>
    </location>
</feature>
<evidence type="ECO:0000256" key="4">
    <source>
        <dbReference type="ARBA" id="ARBA00022989"/>
    </source>
</evidence>
<accession>A0A2Z2HV99</accession>
<keyword evidence="2" id="KW-1003">Cell membrane</keyword>
<organism evidence="8 9">
    <name type="scientific">Natrarchaeobaculum aegyptiacum</name>
    <dbReference type="NCBI Taxonomy" id="745377"/>
    <lineage>
        <taxon>Archaea</taxon>
        <taxon>Methanobacteriati</taxon>
        <taxon>Methanobacteriota</taxon>
        <taxon>Stenosarchaea group</taxon>
        <taxon>Halobacteria</taxon>
        <taxon>Halobacteriales</taxon>
        <taxon>Natrialbaceae</taxon>
        <taxon>Natrarchaeobaculum</taxon>
    </lineage>
</organism>
<protein>
    <submittedName>
        <fullName evidence="8">Flagellar assembly protein FlaJ</fullName>
    </submittedName>
</protein>
<keyword evidence="8" id="KW-0969">Cilium</keyword>
<dbReference type="InterPro" id="IPR018076">
    <property type="entry name" value="T2SS_GspF_dom"/>
</dbReference>
<dbReference type="PANTHER" id="PTHR35402">
    <property type="entry name" value="INTEGRAL MEMBRANE PROTEIN-RELATED"/>
    <property type="match status" value="1"/>
</dbReference>
<evidence type="ECO:0000313" key="8">
    <source>
        <dbReference type="EMBL" id="ARS88964.1"/>
    </source>
</evidence>
<gene>
    <name evidence="8" type="ORF">B1756_03805</name>
</gene>
<evidence type="ECO:0000256" key="1">
    <source>
        <dbReference type="ARBA" id="ARBA00004651"/>
    </source>
</evidence>
<evidence type="ECO:0000256" key="6">
    <source>
        <dbReference type="SAM" id="Phobius"/>
    </source>
</evidence>
<evidence type="ECO:0000313" key="9">
    <source>
        <dbReference type="Proteomes" id="UP000250088"/>
    </source>
</evidence>
<dbReference type="Pfam" id="PF00482">
    <property type="entry name" value="T2SSF"/>
    <property type="match status" value="1"/>
</dbReference>
<name>A0A2Z2HV99_9EURY</name>
<keyword evidence="4 6" id="KW-1133">Transmembrane helix</keyword>
<sequence length="575" mass="64723">MGISEKSAAAGDLGKSIIQAYDEMELPTRIYALLILVPAFFVFLLTIAAAVLMDTFFLVQLLLPALGLLIFLSAVGYPRLAVDQRRIEMENKFHLFVIHMTILSTTNIDRMEVMRRLASEKEYGELAHEMQRVVDLVDVWHLSLGDACRRRAKEVPSESVTDLLERMAYTLEAGQELDEFLFQEQDVLIDKYSTIYRQSLTNLDVVKDLYLSIIISMTFALVFAIVLPLLTGNDPTITTSIVIVLFVFIQIGFFFLIRAIVPDDPIWYIEDGFRTRTKKLLFGSTVAGITLSSILIVLMTLAFFGAIPGTETVHFGSIPLLMYLPLATLPLLIPGTVFWYEERRVVDRDREFPNFIRALGTSESAKQSTTSEVLATLRHKDFGPLTPDVDDLYCRLNMRLSTEKSWRLFTGDTHSYLIQKFSEMYLVGRDMGGGPKRLGELISDNMSQIVNLREERHQQTTTLIGVFYGITAASSFAFFIGLELALMLSGFDIDIDGQMVGGQLIHTDQYDVPVLRFLVVLVLIFNAFISSLVIRVADGGHFGNSYFHFTALLWVGAVTGTITEWLVDMIITVDL</sequence>
<feature type="transmembrane region" description="Helical" evidence="6">
    <location>
        <begin position="281"/>
        <end position="308"/>
    </location>
</feature>
<dbReference type="Proteomes" id="UP000250088">
    <property type="component" value="Chromosome"/>
</dbReference>
<keyword evidence="3 6" id="KW-0812">Transmembrane</keyword>
<feature type="transmembrane region" description="Helical" evidence="6">
    <location>
        <begin position="463"/>
        <end position="482"/>
    </location>
</feature>
<evidence type="ECO:0000256" key="5">
    <source>
        <dbReference type="ARBA" id="ARBA00023136"/>
    </source>
</evidence>
<feature type="transmembrane region" description="Helical" evidence="6">
    <location>
        <begin position="320"/>
        <end position="340"/>
    </location>
</feature>
<comment type="subcellular location">
    <subcellularLocation>
        <location evidence="1">Cell membrane</location>
        <topology evidence="1">Multi-pass membrane protein</topology>
    </subcellularLocation>
</comment>
<evidence type="ECO:0000256" key="3">
    <source>
        <dbReference type="ARBA" id="ARBA00022692"/>
    </source>
</evidence>
<dbReference type="RefSeq" id="WP_086887350.1">
    <property type="nucleotide sequence ID" value="NZ_CP019893.1"/>
</dbReference>
<evidence type="ECO:0000259" key="7">
    <source>
        <dbReference type="Pfam" id="PF00482"/>
    </source>
</evidence>
<dbReference type="GeneID" id="32893174"/>
<keyword evidence="8" id="KW-0966">Cell projection</keyword>
<dbReference type="PANTHER" id="PTHR35402:SF2">
    <property type="entry name" value="FLAGELLA ACCESSORY PROTEIN J"/>
    <property type="match status" value="1"/>
</dbReference>
<keyword evidence="5 6" id="KW-0472">Membrane</keyword>
<feature type="transmembrane region" description="Helical" evidence="6">
    <location>
        <begin position="514"/>
        <end position="534"/>
    </location>
</feature>
<reference evidence="9" key="1">
    <citation type="submission" date="2017-02" db="EMBL/GenBank/DDBJ databases">
        <title>Natronthermophilus aegyptiacus gen. nov.,sp. nov., an aerobic, extremely halophilic alkalithermophilic archaeon isolated from the athalassohaline Wadi An Natrun, Egypt.</title>
        <authorList>
            <person name="Zhao B."/>
        </authorList>
    </citation>
    <scope>NUCLEOTIDE SEQUENCE [LARGE SCALE GENOMIC DNA]</scope>
    <source>
        <strain evidence="9">JW/NM-HA 15</strain>
    </source>
</reference>
<evidence type="ECO:0000256" key="2">
    <source>
        <dbReference type="ARBA" id="ARBA00022475"/>
    </source>
</evidence>
<feature type="transmembrane region" description="Helical" evidence="6">
    <location>
        <begin position="57"/>
        <end position="77"/>
    </location>
</feature>
<keyword evidence="8" id="KW-0282">Flagellum</keyword>
<dbReference type="KEGG" id="naj:B1756_03805"/>
<feature type="domain" description="Type II secretion system protein GspF" evidence="7">
    <location>
        <begin position="96"/>
        <end position="223"/>
    </location>
</feature>
<keyword evidence="9" id="KW-1185">Reference proteome</keyword>
<dbReference type="InterPro" id="IPR056569">
    <property type="entry name" value="ArlJ-like"/>
</dbReference>
<feature type="transmembrane region" description="Helical" evidence="6">
    <location>
        <begin position="546"/>
        <end position="567"/>
    </location>
</feature>
<feature type="transmembrane region" description="Helical" evidence="6">
    <location>
        <begin position="30"/>
        <end position="51"/>
    </location>
</feature>
<feature type="transmembrane region" description="Helical" evidence="6">
    <location>
        <begin position="209"/>
        <end position="231"/>
    </location>
</feature>